<evidence type="ECO:0000313" key="3">
    <source>
        <dbReference type="EMBL" id="MPM96143.1"/>
    </source>
</evidence>
<dbReference type="PANTHER" id="PTHR46401:SF2">
    <property type="entry name" value="GLYCOSYLTRANSFERASE WBBK-RELATED"/>
    <property type="match status" value="1"/>
</dbReference>
<name>A0A645E5S1_9ZZZZ</name>
<proteinExistence type="predicted"/>
<accession>A0A645E5S1</accession>
<dbReference type="AlphaFoldDB" id="A0A645E5S1"/>
<gene>
    <name evidence="3" type="ORF">SDC9_143300</name>
</gene>
<evidence type="ECO:0000256" key="1">
    <source>
        <dbReference type="ARBA" id="ARBA00022679"/>
    </source>
</evidence>
<reference evidence="3" key="1">
    <citation type="submission" date="2019-08" db="EMBL/GenBank/DDBJ databases">
        <authorList>
            <person name="Kucharzyk K."/>
            <person name="Murdoch R.W."/>
            <person name="Higgins S."/>
            <person name="Loffler F."/>
        </authorList>
    </citation>
    <scope>NUCLEOTIDE SEQUENCE</scope>
</reference>
<dbReference type="EMBL" id="VSSQ01042547">
    <property type="protein sequence ID" value="MPM96143.1"/>
    <property type="molecule type" value="Genomic_DNA"/>
</dbReference>
<keyword evidence="1" id="KW-0808">Transferase</keyword>
<protein>
    <recommendedName>
        <fullName evidence="2">Glycosyl transferase family 1 domain-containing protein</fullName>
    </recommendedName>
</protein>
<dbReference type="Pfam" id="PF00534">
    <property type="entry name" value="Glycos_transf_1"/>
    <property type="match status" value="1"/>
</dbReference>
<comment type="caution">
    <text evidence="3">The sequence shown here is derived from an EMBL/GenBank/DDBJ whole genome shotgun (WGS) entry which is preliminary data.</text>
</comment>
<evidence type="ECO:0000259" key="2">
    <source>
        <dbReference type="Pfam" id="PF00534"/>
    </source>
</evidence>
<feature type="domain" description="Glycosyl transferase family 1" evidence="2">
    <location>
        <begin position="54"/>
        <end position="193"/>
    </location>
</feature>
<dbReference type="Gene3D" id="3.40.50.2000">
    <property type="entry name" value="Glycogen Phosphorylase B"/>
    <property type="match status" value="1"/>
</dbReference>
<dbReference type="PANTHER" id="PTHR46401">
    <property type="entry name" value="GLYCOSYLTRANSFERASE WBBK-RELATED"/>
    <property type="match status" value="1"/>
</dbReference>
<organism evidence="3">
    <name type="scientific">bioreactor metagenome</name>
    <dbReference type="NCBI Taxonomy" id="1076179"/>
    <lineage>
        <taxon>unclassified sequences</taxon>
        <taxon>metagenomes</taxon>
        <taxon>ecological metagenomes</taxon>
    </lineage>
</organism>
<dbReference type="GO" id="GO:0016757">
    <property type="term" value="F:glycosyltransferase activity"/>
    <property type="evidence" value="ECO:0007669"/>
    <property type="project" value="InterPro"/>
</dbReference>
<dbReference type="InterPro" id="IPR001296">
    <property type="entry name" value="Glyco_trans_1"/>
</dbReference>
<sequence length="233" mass="26887">MQQRADKATVVTAISHYVAGVVNDVIDLKGKEIRVIYNGVERIDHLEGKAPSFVVKNRPFFFAIGQIRRKKNFHLLVEMMKFFPDHDLYICGDTHFEYARQIEQMITEKQITNAYLAGSITQEEKIWLYKNSSAFLFPSEGEGFGLPAIEAMQFGKAVFIANKTSLPEICSGHALIWENLLPEDMAKLVKDNLPNFYLDEERINRVKEHAQSFSYEKHVNAYLKLYEELLQSF</sequence>
<dbReference type="SUPFAM" id="SSF53756">
    <property type="entry name" value="UDP-Glycosyltransferase/glycogen phosphorylase"/>
    <property type="match status" value="1"/>
</dbReference>